<dbReference type="Proteomes" id="UP001229952">
    <property type="component" value="Chromosome"/>
</dbReference>
<dbReference type="Pfam" id="PF19870">
    <property type="entry name" value="DUF6343"/>
    <property type="match status" value="1"/>
</dbReference>
<sequence length="99" mass="10834">MLVGEAIAMRTGSEPTTARSALRMRLWLSLWGLAWAVFGLTAFTLTGRPGWAAVCGVLLVLVLVDLAVIIHRIHQGPRYQPGRTVPPHEPSHGGRRYGH</sequence>
<evidence type="ECO:0000313" key="4">
    <source>
        <dbReference type="Proteomes" id="UP001229952"/>
    </source>
</evidence>
<feature type="transmembrane region" description="Helical" evidence="2">
    <location>
        <begin position="51"/>
        <end position="70"/>
    </location>
</feature>
<dbReference type="InterPro" id="IPR045924">
    <property type="entry name" value="DUF6343"/>
</dbReference>
<feature type="transmembrane region" description="Helical" evidence="2">
    <location>
        <begin position="26"/>
        <end position="45"/>
    </location>
</feature>
<reference evidence="3 4" key="1">
    <citation type="submission" date="2023-03" db="EMBL/GenBank/DDBJ databases">
        <title>Isolation and description of six Streptomyces strains from soil environments, able to metabolize different microbial glucans.</title>
        <authorList>
            <person name="Widen T."/>
            <person name="Larsbrink J."/>
        </authorList>
    </citation>
    <scope>NUCLEOTIDE SEQUENCE [LARGE SCALE GENOMIC DNA]</scope>
    <source>
        <strain evidence="3 4">Mut2</strain>
    </source>
</reference>
<organism evidence="3 4">
    <name type="scientific">Streptomyces laculatispora</name>
    <dbReference type="NCBI Taxonomy" id="887464"/>
    <lineage>
        <taxon>Bacteria</taxon>
        <taxon>Bacillati</taxon>
        <taxon>Actinomycetota</taxon>
        <taxon>Actinomycetes</taxon>
        <taxon>Kitasatosporales</taxon>
        <taxon>Streptomycetaceae</taxon>
        <taxon>Streptomyces</taxon>
    </lineage>
</organism>
<feature type="region of interest" description="Disordered" evidence="1">
    <location>
        <begin position="77"/>
        <end position="99"/>
    </location>
</feature>
<dbReference type="EMBL" id="CP120992">
    <property type="protein sequence ID" value="WLQ43678.1"/>
    <property type="molecule type" value="Genomic_DNA"/>
</dbReference>
<name>A0ABY9IC55_9ACTN</name>
<keyword evidence="2" id="KW-0472">Membrane</keyword>
<protein>
    <submittedName>
        <fullName evidence="3">DUF6343 family protein</fullName>
    </submittedName>
</protein>
<keyword evidence="4" id="KW-1185">Reference proteome</keyword>
<evidence type="ECO:0000256" key="1">
    <source>
        <dbReference type="SAM" id="MobiDB-lite"/>
    </source>
</evidence>
<evidence type="ECO:0000256" key="2">
    <source>
        <dbReference type="SAM" id="Phobius"/>
    </source>
</evidence>
<gene>
    <name evidence="3" type="ORF">P8A22_29415</name>
</gene>
<proteinExistence type="predicted"/>
<keyword evidence="2" id="KW-0812">Transmembrane</keyword>
<keyword evidence="2" id="KW-1133">Transmembrane helix</keyword>
<evidence type="ECO:0000313" key="3">
    <source>
        <dbReference type="EMBL" id="WLQ43678.1"/>
    </source>
</evidence>
<accession>A0ABY9IC55</accession>
<dbReference type="RefSeq" id="WP_306091149.1">
    <property type="nucleotide sequence ID" value="NZ_CP120992.1"/>
</dbReference>